<protein>
    <submittedName>
        <fullName evidence="1">Uncharacterized protein</fullName>
    </submittedName>
</protein>
<sequence length="63" mass="7541">MKKHDPFDELVEQKSSQKRGLRQIMIDNDHYESKDRDKKRFPFFMMIIILLFIATGIISILTL</sequence>
<organism evidence="1 2">
    <name type="scientific">Staphylococcus saprophyticus</name>
    <dbReference type="NCBI Taxonomy" id="29385"/>
    <lineage>
        <taxon>Bacteria</taxon>
        <taxon>Bacillati</taxon>
        <taxon>Bacillota</taxon>
        <taxon>Bacilli</taxon>
        <taxon>Bacillales</taxon>
        <taxon>Staphylococcaceae</taxon>
        <taxon>Staphylococcus</taxon>
    </lineage>
</organism>
<reference evidence="1 2" key="1">
    <citation type="submission" date="2018-06" db="EMBL/GenBank/DDBJ databases">
        <authorList>
            <consortium name="Pathogen Informatics"/>
            <person name="Doyle S."/>
        </authorList>
    </citation>
    <scope>NUCLEOTIDE SEQUENCE [LARGE SCALE GENOMIC DNA]</scope>
    <source>
        <strain evidence="1 2">NCTC7688</strain>
    </source>
</reference>
<gene>
    <name evidence="1" type="ORF">NCTC7688_02214</name>
</gene>
<accession>A0A380HQM5</accession>
<dbReference type="Proteomes" id="UP000254707">
    <property type="component" value="Unassembled WGS sequence"/>
</dbReference>
<dbReference type="RefSeq" id="WP_041079699.1">
    <property type="nucleotide sequence ID" value="NZ_JAVTDO010000159.1"/>
</dbReference>
<evidence type="ECO:0000313" key="2">
    <source>
        <dbReference type="Proteomes" id="UP000254707"/>
    </source>
</evidence>
<proteinExistence type="predicted"/>
<dbReference type="EMBL" id="UHED01000001">
    <property type="protein sequence ID" value="SUM83919.1"/>
    <property type="molecule type" value="Genomic_DNA"/>
</dbReference>
<evidence type="ECO:0000313" key="1">
    <source>
        <dbReference type="EMBL" id="SUM83919.1"/>
    </source>
</evidence>
<dbReference type="AlphaFoldDB" id="A0A380HQM5"/>
<name>A0A380HQM5_STASA</name>